<dbReference type="Proteomes" id="UP000664859">
    <property type="component" value="Unassembled WGS sequence"/>
</dbReference>
<evidence type="ECO:0000313" key="5">
    <source>
        <dbReference type="Proteomes" id="UP000664859"/>
    </source>
</evidence>
<protein>
    <submittedName>
        <fullName evidence="4">Armadillo-type protein</fullName>
    </submittedName>
</protein>
<dbReference type="AlphaFoldDB" id="A0A835Z2B7"/>
<dbReference type="EMBL" id="JAFCMP010000301">
    <property type="protein sequence ID" value="KAG5181729.1"/>
    <property type="molecule type" value="Genomic_DNA"/>
</dbReference>
<keyword evidence="5" id="KW-1185">Reference proteome</keyword>
<evidence type="ECO:0000313" key="4">
    <source>
        <dbReference type="EMBL" id="KAG5181729.1"/>
    </source>
</evidence>
<feature type="region of interest" description="Disordered" evidence="2">
    <location>
        <begin position="199"/>
        <end position="232"/>
    </location>
</feature>
<proteinExistence type="predicted"/>
<dbReference type="OrthoDB" id="449062at2759"/>
<keyword evidence="3" id="KW-0732">Signal</keyword>
<reference evidence="4" key="1">
    <citation type="submission" date="2021-02" db="EMBL/GenBank/DDBJ databases">
        <title>First Annotated Genome of the Yellow-green Alga Tribonema minus.</title>
        <authorList>
            <person name="Mahan K.M."/>
        </authorList>
    </citation>
    <scope>NUCLEOTIDE SEQUENCE</scope>
    <source>
        <strain evidence="4">UTEX B ZZ1240</strain>
    </source>
</reference>
<accession>A0A835Z2B7</accession>
<feature type="chain" id="PRO_5032310616" evidence="3">
    <location>
        <begin position="23"/>
        <end position="487"/>
    </location>
</feature>
<comment type="caution">
    <text evidence="4">The sequence shown here is derived from an EMBL/GenBank/DDBJ whole genome shotgun (WGS) entry which is preliminary data.</text>
</comment>
<evidence type="ECO:0000256" key="2">
    <source>
        <dbReference type="SAM" id="MobiDB-lite"/>
    </source>
</evidence>
<evidence type="ECO:0000256" key="1">
    <source>
        <dbReference type="ARBA" id="ARBA00022737"/>
    </source>
</evidence>
<sequence length="487" mass="51787">MQRRRGGIKTLLVCLECVLWQAWQPQLAFMSKYAAKFAINGSPNCMVLYIVKVFGSVEFATDRDVLVCALRALKVVCSSSGSGGGGDGAPIARDVFHSGHMEQLVKVVDQFQTDRELVEAALVAVHTLCTKVENNKASFMRHGGGLQLIKALNNHSECHGIITADCAAMRAVTTGDDRRHDLSCAYDNIKQLVDVAAPHHSDQTEAADTADDTADDSSETADEAAEVADTGGYRGSGGSVRIVTAVLLALRQLVANDEAVRALADANDGAGLALVLDALDQLSGLHNASACRAALGVVRNVCGNDKHKSALAHGRGLPLLLKAMELHKDSAPIQEHGIAALAQMCLRAPSNSERAIRHHSAAVLVAAAMRRHANCVPLQRQCCLFIRNVAARCPELRPVLLDEGFEDLLKTAGKHQGAVDEAYAALRDLGCQAQLVTFTADGATRVGIEAFGETKPQFNPTHSERVGLDAVIEENATAPAHSGFKMG</sequence>
<organism evidence="4 5">
    <name type="scientific">Tribonema minus</name>
    <dbReference type="NCBI Taxonomy" id="303371"/>
    <lineage>
        <taxon>Eukaryota</taxon>
        <taxon>Sar</taxon>
        <taxon>Stramenopiles</taxon>
        <taxon>Ochrophyta</taxon>
        <taxon>PX clade</taxon>
        <taxon>Xanthophyceae</taxon>
        <taxon>Tribonematales</taxon>
        <taxon>Tribonemataceae</taxon>
        <taxon>Tribonema</taxon>
    </lineage>
</organism>
<dbReference type="InterPro" id="IPR011989">
    <property type="entry name" value="ARM-like"/>
</dbReference>
<dbReference type="PANTHER" id="PTHR22895:SF0">
    <property type="entry name" value="ARMADILLO REPEAT-CONTAINING PROTEIN 6"/>
    <property type="match status" value="1"/>
</dbReference>
<dbReference type="SMART" id="SM00185">
    <property type="entry name" value="ARM"/>
    <property type="match status" value="3"/>
</dbReference>
<feature type="compositionally biased region" description="Acidic residues" evidence="2">
    <location>
        <begin position="208"/>
        <end position="226"/>
    </location>
</feature>
<gene>
    <name evidence="4" type="ORF">JKP88DRAFT_263526</name>
</gene>
<dbReference type="PANTHER" id="PTHR22895">
    <property type="entry name" value="ARMADILLO REPEAT-CONTAINING PROTEIN 6"/>
    <property type="match status" value="1"/>
</dbReference>
<feature type="signal peptide" evidence="3">
    <location>
        <begin position="1"/>
        <end position="22"/>
    </location>
</feature>
<dbReference type="SUPFAM" id="SSF48371">
    <property type="entry name" value="ARM repeat"/>
    <property type="match status" value="1"/>
</dbReference>
<keyword evidence="1" id="KW-0677">Repeat</keyword>
<dbReference type="Gene3D" id="1.25.10.10">
    <property type="entry name" value="Leucine-rich Repeat Variant"/>
    <property type="match status" value="1"/>
</dbReference>
<name>A0A835Z2B7_9STRA</name>
<dbReference type="InterPro" id="IPR016024">
    <property type="entry name" value="ARM-type_fold"/>
</dbReference>
<dbReference type="InterPro" id="IPR000225">
    <property type="entry name" value="Armadillo"/>
</dbReference>
<evidence type="ECO:0000256" key="3">
    <source>
        <dbReference type="SAM" id="SignalP"/>
    </source>
</evidence>